<accession>A0A2S3ZTB7</accession>
<dbReference type="InterPro" id="IPR001451">
    <property type="entry name" value="Hexapep"/>
</dbReference>
<reference evidence="11 12" key="1">
    <citation type="submission" date="2018-01" db="EMBL/GenBank/DDBJ databases">
        <title>Arthrobacter sp. nov., from glaciers in China.</title>
        <authorList>
            <person name="Liu Q."/>
            <person name="Xin Y.-H."/>
        </authorList>
    </citation>
    <scope>NUCLEOTIDE SEQUENCE [LARGE SCALE GENOMIC DNA]</scope>
    <source>
        <strain evidence="11 12">HLT2-12-2</strain>
    </source>
</reference>
<comment type="subunit">
    <text evidence="9">Homotrimer.</text>
</comment>
<dbReference type="EC" id="2.3.1.117" evidence="9"/>
<comment type="subcellular location">
    <subcellularLocation>
        <location evidence="9">Cytoplasm</location>
    </subcellularLocation>
</comment>
<feature type="active site" description="Acyl-anhydride intermediate" evidence="9">
    <location>
        <position position="215"/>
    </location>
</feature>
<dbReference type="GO" id="GO:0005737">
    <property type="term" value="C:cytoplasm"/>
    <property type="evidence" value="ECO:0007669"/>
    <property type="project" value="UniProtKB-SubCell"/>
</dbReference>
<dbReference type="InterPro" id="IPR026586">
    <property type="entry name" value="Type2_DapD"/>
</dbReference>
<feature type="binding site" evidence="9">
    <location>
        <position position="217"/>
    </location>
    <ligand>
        <name>succinyl-CoA</name>
        <dbReference type="ChEBI" id="CHEBI:57292"/>
    </ligand>
</feature>
<dbReference type="OrthoDB" id="9782799at2"/>
<dbReference type="Gene3D" id="2.160.10.10">
    <property type="entry name" value="Hexapeptide repeat proteins"/>
    <property type="match status" value="1"/>
</dbReference>
<dbReference type="GO" id="GO:0000287">
    <property type="term" value="F:magnesium ion binding"/>
    <property type="evidence" value="ECO:0007669"/>
    <property type="project" value="UniProtKB-UniRule"/>
</dbReference>
<organism evidence="11 12">
    <name type="scientific">Arthrobacter glacialis</name>
    <dbReference type="NCBI Taxonomy" id="1664"/>
    <lineage>
        <taxon>Bacteria</taxon>
        <taxon>Bacillati</taxon>
        <taxon>Actinomycetota</taxon>
        <taxon>Actinomycetes</taxon>
        <taxon>Micrococcales</taxon>
        <taxon>Micrococcaceae</taxon>
        <taxon>Arthrobacter</taxon>
    </lineage>
</organism>
<feature type="binding site" evidence="9">
    <location>
        <begin position="315"/>
        <end position="318"/>
    </location>
    <ligand>
        <name>succinyl-CoA</name>
        <dbReference type="ChEBI" id="CHEBI:57292"/>
    </ligand>
</feature>
<evidence type="ECO:0000256" key="2">
    <source>
        <dbReference type="ARBA" id="ARBA00022605"/>
    </source>
</evidence>
<evidence type="ECO:0000256" key="3">
    <source>
        <dbReference type="ARBA" id="ARBA00022679"/>
    </source>
</evidence>
<evidence type="ECO:0000256" key="8">
    <source>
        <dbReference type="ARBA" id="ARBA00023315"/>
    </source>
</evidence>
<comment type="catalytic activity">
    <reaction evidence="9">
        <text>(S)-2,3,4,5-tetrahydrodipicolinate + succinyl-CoA + H2O = (S)-2-succinylamino-6-oxoheptanedioate + CoA</text>
        <dbReference type="Rhea" id="RHEA:17325"/>
        <dbReference type="ChEBI" id="CHEBI:15377"/>
        <dbReference type="ChEBI" id="CHEBI:15685"/>
        <dbReference type="ChEBI" id="CHEBI:16845"/>
        <dbReference type="ChEBI" id="CHEBI:57287"/>
        <dbReference type="ChEBI" id="CHEBI:57292"/>
        <dbReference type="EC" id="2.3.1.117"/>
    </reaction>
</comment>
<feature type="binding site" evidence="9">
    <location>
        <begin position="273"/>
        <end position="274"/>
    </location>
    <ligand>
        <name>succinyl-CoA</name>
        <dbReference type="ChEBI" id="CHEBI:57292"/>
    </ligand>
</feature>
<dbReference type="SUPFAM" id="SSF51161">
    <property type="entry name" value="Trimeric LpxA-like enzymes"/>
    <property type="match status" value="1"/>
</dbReference>
<evidence type="ECO:0000256" key="7">
    <source>
        <dbReference type="ARBA" id="ARBA00023154"/>
    </source>
</evidence>
<name>A0A2S3ZTB7_ARTGL</name>
<evidence type="ECO:0000256" key="5">
    <source>
        <dbReference type="ARBA" id="ARBA00022842"/>
    </source>
</evidence>
<dbReference type="GO" id="GO:0008666">
    <property type="term" value="F:2,3,4,5-tetrahydropyridine-2,6-dicarboxylate N-succinyltransferase activity"/>
    <property type="evidence" value="ECO:0007669"/>
    <property type="project" value="UniProtKB-UniRule"/>
</dbReference>
<dbReference type="NCBIfam" id="TIGR03535">
    <property type="entry name" value="DapD_actino"/>
    <property type="match status" value="1"/>
</dbReference>
<dbReference type="Proteomes" id="UP000237061">
    <property type="component" value="Unassembled WGS sequence"/>
</dbReference>
<evidence type="ECO:0000256" key="1">
    <source>
        <dbReference type="ARBA" id="ARBA00022490"/>
    </source>
</evidence>
<keyword evidence="6 9" id="KW-0220">Diaminopimelate biosynthesis</keyword>
<dbReference type="Pfam" id="PF14789">
    <property type="entry name" value="THDPS_M"/>
    <property type="match status" value="1"/>
</dbReference>
<feature type="binding site" evidence="9">
    <location>
        <position position="199"/>
    </location>
    <ligand>
        <name>Mg(2+)</name>
        <dbReference type="ChEBI" id="CHEBI:18420"/>
        <label>2</label>
        <note>ligand shared between trimeric partners</note>
    </ligand>
</feature>
<keyword evidence="8 9" id="KW-0012">Acyltransferase</keyword>
<dbReference type="GO" id="GO:0009089">
    <property type="term" value="P:lysine biosynthetic process via diaminopimelate"/>
    <property type="evidence" value="ECO:0007669"/>
    <property type="project" value="UniProtKB-UniRule"/>
</dbReference>
<evidence type="ECO:0000256" key="9">
    <source>
        <dbReference type="HAMAP-Rule" id="MF_02122"/>
    </source>
</evidence>
<feature type="binding site" evidence="9">
    <location>
        <position position="232"/>
    </location>
    <ligand>
        <name>succinyl-CoA</name>
        <dbReference type="ChEBI" id="CHEBI:57292"/>
    </ligand>
</feature>
<keyword evidence="12" id="KW-1185">Reference proteome</keyword>
<dbReference type="EMBL" id="PPXC01000015">
    <property type="protein sequence ID" value="POH72242.1"/>
    <property type="molecule type" value="Genomic_DNA"/>
</dbReference>
<dbReference type="RefSeq" id="WP_103466904.1">
    <property type="nucleotide sequence ID" value="NZ_PPXB01000022.1"/>
</dbReference>
<feature type="binding site" evidence="9">
    <location>
        <position position="235"/>
    </location>
    <ligand>
        <name>succinyl-CoA</name>
        <dbReference type="ChEBI" id="CHEBI:57292"/>
    </ligand>
</feature>
<evidence type="ECO:0000313" key="12">
    <source>
        <dbReference type="Proteomes" id="UP000237061"/>
    </source>
</evidence>
<evidence type="ECO:0000313" key="11">
    <source>
        <dbReference type="EMBL" id="POH72242.1"/>
    </source>
</evidence>
<keyword evidence="2 9" id="KW-0028">Amino-acid biosynthesis</keyword>
<sequence>MSPTSSSADKLRTMTLTVAATERSAYGFGLASITSSGDVLDVWFPAPELGTATDALGNAPEASAELAALAEAGEDADRGVVQRVVFAQINLDADPADAVDAYLRLHLLSHRLVAPNSINLDGIFGKLANVVWTNFGPAAVEGFELTRAKLRRRGPVTVYSVDKFPRMVDYVIPAGVRVADADRVRLGAHLAEGTTVMHEGFVNFNAGTLGTSMVEGRISAGVVVGDGTDVGGGASIMGTLSGGGRERITLGERVLLGANSGVGISIGDDSVVEAGLYVTAGTRVRVLGPKDADGEDTAVVVKASELSGVANLLFRRNSTTGGVEALPRKGTTVALNEILHAN</sequence>
<evidence type="ECO:0000256" key="6">
    <source>
        <dbReference type="ARBA" id="ARBA00022915"/>
    </source>
</evidence>
<keyword evidence="4 9" id="KW-0479">Metal-binding</keyword>
<dbReference type="GO" id="GO:0019877">
    <property type="term" value="P:diaminopimelate biosynthetic process"/>
    <property type="evidence" value="ECO:0007669"/>
    <property type="project" value="UniProtKB-UniRule"/>
</dbReference>
<feature type="domain" description="2,3,4,5-tetrahydropyridine-2,6-dicarboxylate N-succinyltransferase middle" evidence="10">
    <location>
        <begin position="127"/>
        <end position="166"/>
    </location>
</feature>
<dbReference type="InterPro" id="IPR019875">
    <property type="entry name" value="DapD_actinobacteria"/>
</dbReference>
<evidence type="ECO:0000259" key="10">
    <source>
        <dbReference type="Pfam" id="PF14789"/>
    </source>
</evidence>
<comment type="similarity">
    <text evidence="9">Belongs to the type 2 tetrahydrodipicolinate N-succinyltransferase family.</text>
</comment>
<dbReference type="InterPro" id="IPR011004">
    <property type="entry name" value="Trimer_LpxA-like_sf"/>
</dbReference>
<dbReference type="Gene3D" id="3.30.60.70">
    <property type="entry name" value="Trimeric LpxA-like enzymes"/>
    <property type="match status" value="1"/>
</dbReference>
<proteinExistence type="inferred from homology"/>
<dbReference type="UniPathway" id="UPA00034">
    <property type="reaction ID" value="UER00019"/>
</dbReference>
<comment type="function">
    <text evidence="9">Catalyzes the conversion of the cyclic tetrahydrodipicolinate (THDP) into the acyclic N-succinyl-L-2-amino-6-oxopimelate using succinyl-CoA.</text>
</comment>
<feature type="binding site" evidence="9">
    <location>
        <position position="258"/>
    </location>
    <ligand>
        <name>succinyl-CoA</name>
        <dbReference type="ChEBI" id="CHEBI:57292"/>
    </ligand>
</feature>
<protein>
    <recommendedName>
        <fullName evidence="9">2,3,4,5-tetrahydropyridine-2,6-dicarboxylate N-succinyltransferase</fullName>
        <ecNumber evidence="9">2.3.1.117</ecNumber>
    </recommendedName>
    <alternativeName>
        <fullName evidence="9">Tetrahydrodipicolinate N-succinyltransferase</fullName>
        <shortName evidence="9">THDP succinyltransferase</shortName>
        <shortName evidence="9">THP succinyltransferase</shortName>
    </alternativeName>
    <alternativeName>
        <fullName evidence="9">Tetrahydropicolinate succinylase</fullName>
    </alternativeName>
</protein>
<keyword evidence="7 9" id="KW-0457">Lysine biosynthesis</keyword>
<comment type="caution">
    <text evidence="11">The sequence shown here is derived from an EMBL/GenBank/DDBJ whole genome shotgun (WGS) entry which is preliminary data.</text>
</comment>
<dbReference type="AlphaFoldDB" id="A0A2S3ZTB7"/>
<gene>
    <name evidence="9 11" type="primary">dapD</name>
    <name evidence="11" type="ORF">CVS27_16275</name>
</gene>
<dbReference type="Pfam" id="PF14602">
    <property type="entry name" value="Hexapep_2"/>
    <property type="match status" value="1"/>
</dbReference>
<feature type="binding site" evidence="9">
    <location>
        <position position="281"/>
    </location>
    <ligand>
        <name>succinyl-CoA</name>
        <dbReference type="ChEBI" id="CHEBI:57292"/>
    </ligand>
</feature>
<comment type="pathway">
    <text evidence="9">Amino-acid biosynthesis; L-lysine biosynthesis via DAP pathway; LL-2,6-diaminopimelate from (S)-tetrahydrodipicolinate (succinylase route): step 1/3.</text>
</comment>
<dbReference type="InterPro" id="IPR032784">
    <property type="entry name" value="THDPS_M"/>
</dbReference>
<dbReference type="Gene3D" id="3.30.70.2010">
    <property type="match status" value="1"/>
</dbReference>
<evidence type="ECO:0000256" key="4">
    <source>
        <dbReference type="ARBA" id="ARBA00022723"/>
    </source>
</evidence>
<dbReference type="InterPro" id="IPR038361">
    <property type="entry name" value="THDPS_M_sf"/>
</dbReference>
<dbReference type="HAMAP" id="MF_02122">
    <property type="entry name" value="DapD_type2"/>
    <property type="match status" value="1"/>
</dbReference>
<keyword evidence="3 9" id="KW-0808">Transferase</keyword>
<keyword evidence="5 9" id="KW-0460">Magnesium</keyword>
<feature type="binding site" evidence="9">
    <location>
        <position position="182"/>
    </location>
    <ligand>
        <name>Mg(2+)</name>
        <dbReference type="ChEBI" id="CHEBI:18420"/>
        <label>1</label>
        <note>ligand shared between trimeric partners</note>
    </ligand>
</feature>
<feature type="binding site" evidence="9">
    <location>
        <position position="302"/>
    </location>
    <ligand>
        <name>succinyl-CoA</name>
        <dbReference type="ChEBI" id="CHEBI:57292"/>
    </ligand>
</feature>
<keyword evidence="1 9" id="KW-0963">Cytoplasm</keyword>